<dbReference type="EMBL" id="CATQJA010002609">
    <property type="protein sequence ID" value="CAJ0572913.1"/>
    <property type="molecule type" value="Genomic_DNA"/>
</dbReference>
<evidence type="ECO:0000313" key="1">
    <source>
        <dbReference type="EMBL" id="CAJ0572913.1"/>
    </source>
</evidence>
<accession>A0AA36CRC7</accession>
<protein>
    <submittedName>
        <fullName evidence="1">Uncharacterized protein</fullName>
    </submittedName>
</protein>
<organism evidence="1 2">
    <name type="scientific">Mesorhabditis spiculigera</name>
    <dbReference type="NCBI Taxonomy" id="96644"/>
    <lineage>
        <taxon>Eukaryota</taxon>
        <taxon>Metazoa</taxon>
        <taxon>Ecdysozoa</taxon>
        <taxon>Nematoda</taxon>
        <taxon>Chromadorea</taxon>
        <taxon>Rhabditida</taxon>
        <taxon>Rhabditina</taxon>
        <taxon>Rhabditomorpha</taxon>
        <taxon>Rhabditoidea</taxon>
        <taxon>Rhabditidae</taxon>
        <taxon>Mesorhabditinae</taxon>
        <taxon>Mesorhabditis</taxon>
    </lineage>
</organism>
<sequence length="78" mass="8763">MFVSWALRSFRDSLIQVDPLAAAISHKAQKKPLPSVSKTPLLLQFTPFGAATLETLFGHQLLIEHLPNYLKLAIIDFF</sequence>
<dbReference type="AlphaFoldDB" id="A0AA36CRC7"/>
<feature type="non-terminal residue" evidence="1">
    <location>
        <position position="1"/>
    </location>
</feature>
<dbReference type="Proteomes" id="UP001177023">
    <property type="component" value="Unassembled WGS sequence"/>
</dbReference>
<gene>
    <name evidence="1" type="ORF">MSPICULIGERA_LOCUS11287</name>
</gene>
<comment type="caution">
    <text evidence="1">The sequence shown here is derived from an EMBL/GenBank/DDBJ whole genome shotgun (WGS) entry which is preliminary data.</text>
</comment>
<evidence type="ECO:0000313" key="2">
    <source>
        <dbReference type="Proteomes" id="UP001177023"/>
    </source>
</evidence>
<keyword evidence="2" id="KW-1185">Reference proteome</keyword>
<name>A0AA36CRC7_9BILA</name>
<reference evidence="1" key="1">
    <citation type="submission" date="2023-06" db="EMBL/GenBank/DDBJ databases">
        <authorList>
            <person name="Delattre M."/>
        </authorList>
    </citation>
    <scope>NUCLEOTIDE SEQUENCE</scope>
    <source>
        <strain evidence="1">AF72</strain>
    </source>
</reference>
<proteinExistence type="predicted"/>